<dbReference type="EMBL" id="CP165644">
    <property type="protein sequence ID" value="XDU67826.1"/>
    <property type="molecule type" value="Genomic_DNA"/>
</dbReference>
<dbReference type="InterPro" id="IPR010633">
    <property type="entry name" value="Phage_lambda_GpZ"/>
</dbReference>
<accession>A0AB39VIP4</accession>
<name>A0AB39VIP4_9FUSO</name>
<gene>
    <name evidence="1" type="ORF">AB8B22_08440</name>
</gene>
<reference evidence="1" key="1">
    <citation type="submission" date="2024-07" db="EMBL/GenBank/DDBJ databases">
        <authorList>
            <person name="Li X.-J."/>
            <person name="Wang X."/>
        </authorList>
    </citation>
    <scope>NUCLEOTIDE SEQUENCE</scope>
    <source>
        <strain evidence="1">HSP-334</strain>
    </source>
</reference>
<dbReference type="RefSeq" id="WP_369711945.1">
    <property type="nucleotide sequence ID" value="NZ_CP165644.1"/>
</dbReference>
<dbReference type="KEGG" id="lrug:AB8B22_08440"/>
<sequence length="182" mass="20386">MFEIKIDESQLRFIESNFGNLKGKMPNALANAINRSMEMVKTEALRQATSKYTIKKGELSDSIKFTRSSGGNLTARIVSTGSVIGLDHFKLTPKTRGKYKKTVNSTVKKGEGGSIPNAFIAYSDGRLGAFKRKSEKRLPIERLMGPSAPQMLGEDSILEYLQGFMEEKLNMRFEHEIERLMG</sequence>
<evidence type="ECO:0000313" key="1">
    <source>
        <dbReference type="EMBL" id="XDU67826.1"/>
    </source>
</evidence>
<dbReference type="AlphaFoldDB" id="A0AB39VIP4"/>
<proteinExistence type="predicted"/>
<organism evidence="1">
    <name type="scientific">Leptotrichia rugosa</name>
    <dbReference type="NCBI Taxonomy" id="3239302"/>
    <lineage>
        <taxon>Bacteria</taxon>
        <taxon>Fusobacteriati</taxon>
        <taxon>Fusobacteriota</taxon>
        <taxon>Fusobacteriia</taxon>
        <taxon>Fusobacteriales</taxon>
        <taxon>Leptotrichiaceae</taxon>
        <taxon>Leptotrichia</taxon>
    </lineage>
</organism>
<protein>
    <submittedName>
        <fullName evidence="1">Phage tail protein</fullName>
    </submittedName>
</protein>
<dbReference type="Pfam" id="PF06763">
    <property type="entry name" value="Minor_tail_Z"/>
    <property type="match status" value="1"/>
</dbReference>